<dbReference type="InterPro" id="IPR036388">
    <property type="entry name" value="WH-like_DNA-bd_sf"/>
</dbReference>
<keyword evidence="2 6" id="KW-0238">DNA-binding</keyword>
<evidence type="ECO:0000259" key="5">
    <source>
        <dbReference type="PROSITE" id="PS51118"/>
    </source>
</evidence>
<dbReference type="Pfam" id="PF01638">
    <property type="entry name" value="HxlR"/>
    <property type="match status" value="1"/>
</dbReference>
<dbReference type="PROSITE" id="PS51118">
    <property type="entry name" value="HTH_HXLR"/>
    <property type="match status" value="1"/>
</dbReference>
<dbReference type="Proteomes" id="UP000530928">
    <property type="component" value="Unassembled WGS sequence"/>
</dbReference>
<feature type="region of interest" description="Disordered" evidence="4">
    <location>
        <begin position="126"/>
        <end position="153"/>
    </location>
</feature>
<proteinExistence type="predicted"/>
<dbReference type="Gene3D" id="1.10.10.10">
    <property type="entry name" value="Winged helix-like DNA-binding domain superfamily/Winged helix DNA-binding domain"/>
    <property type="match status" value="1"/>
</dbReference>
<gene>
    <name evidence="6" type="ORF">HNR30_009344</name>
</gene>
<reference evidence="6 7" key="1">
    <citation type="submission" date="2020-07" db="EMBL/GenBank/DDBJ databases">
        <title>Genomic Encyclopedia of Type Strains, Phase IV (KMG-IV): sequencing the most valuable type-strain genomes for metagenomic binning, comparative biology and taxonomic classification.</title>
        <authorList>
            <person name="Goeker M."/>
        </authorList>
    </citation>
    <scope>NUCLEOTIDE SEQUENCE [LARGE SCALE GENOMIC DNA]</scope>
    <source>
        <strain evidence="6 7">DSM 45533</strain>
    </source>
</reference>
<feature type="compositionally biased region" description="Basic and acidic residues" evidence="4">
    <location>
        <begin position="139"/>
        <end position="153"/>
    </location>
</feature>
<dbReference type="EMBL" id="JACDUR010000015">
    <property type="protein sequence ID" value="MBA2897938.1"/>
    <property type="molecule type" value="Genomic_DNA"/>
</dbReference>
<evidence type="ECO:0000313" key="7">
    <source>
        <dbReference type="Proteomes" id="UP000530928"/>
    </source>
</evidence>
<dbReference type="InterPro" id="IPR002577">
    <property type="entry name" value="HTH_HxlR"/>
</dbReference>
<name>A0A7W0HW62_9ACTN</name>
<keyword evidence="3" id="KW-0804">Transcription</keyword>
<evidence type="ECO:0000256" key="3">
    <source>
        <dbReference type="ARBA" id="ARBA00023163"/>
    </source>
</evidence>
<organism evidence="6 7">
    <name type="scientific">Nonomuraea soli</name>
    <dbReference type="NCBI Taxonomy" id="1032476"/>
    <lineage>
        <taxon>Bacteria</taxon>
        <taxon>Bacillati</taxon>
        <taxon>Actinomycetota</taxon>
        <taxon>Actinomycetes</taxon>
        <taxon>Streptosporangiales</taxon>
        <taxon>Streptosporangiaceae</taxon>
        <taxon>Nonomuraea</taxon>
    </lineage>
</organism>
<dbReference type="PANTHER" id="PTHR33204">
    <property type="entry name" value="TRANSCRIPTIONAL REGULATOR, MARR FAMILY"/>
    <property type="match status" value="1"/>
</dbReference>
<dbReference type="SUPFAM" id="SSF46785">
    <property type="entry name" value="Winged helix' DNA-binding domain"/>
    <property type="match status" value="1"/>
</dbReference>
<dbReference type="RefSeq" id="WP_220134770.1">
    <property type="nucleotide sequence ID" value="NZ_BAABAM010000018.1"/>
</dbReference>
<evidence type="ECO:0000313" key="6">
    <source>
        <dbReference type="EMBL" id="MBA2897938.1"/>
    </source>
</evidence>
<keyword evidence="1" id="KW-0805">Transcription regulation</keyword>
<evidence type="ECO:0000256" key="2">
    <source>
        <dbReference type="ARBA" id="ARBA00023125"/>
    </source>
</evidence>
<keyword evidence="7" id="KW-1185">Reference proteome</keyword>
<dbReference type="InterPro" id="IPR036390">
    <property type="entry name" value="WH_DNA-bd_sf"/>
</dbReference>
<evidence type="ECO:0000256" key="4">
    <source>
        <dbReference type="SAM" id="MobiDB-lite"/>
    </source>
</evidence>
<feature type="domain" description="HTH hxlR-type" evidence="5">
    <location>
        <begin position="28"/>
        <end position="126"/>
    </location>
</feature>
<comment type="caution">
    <text evidence="6">The sequence shown here is derived from an EMBL/GenBank/DDBJ whole genome shotgun (WGS) entry which is preliminary data.</text>
</comment>
<sequence>MSDTNTRVPSVLAHELPRPVPMDELAACPASEVFRRVGDKWSMLVVILLGGRAHRYNELHRAIEGISQRMLTRTLRGLEDDGLVWRHVHPTVPPGVEYGLTELGVSLLEPLSALADWAVRHAPEMAEARGAEAPGAETRAAEARRAEARRAEG</sequence>
<evidence type="ECO:0000256" key="1">
    <source>
        <dbReference type="ARBA" id="ARBA00023015"/>
    </source>
</evidence>
<accession>A0A7W0HW62</accession>
<protein>
    <submittedName>
        <fullName evidence="6">DNA-binding HxlR family transcriptional regulator</fullName>
    </submittedName>
</protein>
<dbReference type="PANTHER" id="PTHR33204:SF39">
    <property type="entry name" value="TRANSCRIPTIONAL REGULATORY PROTEIN"/>
    <property type="match status" value="1"/>
</dbReference>
<dbReference type="GO" id="GO:0003677">
    <property type="term" value="F:DNA binding"/>
    <property type="evidence" value="ECO:0007669"/>
    <property type="project" value="UniProtKB-KW"/>
</dbReference>
<dbReference type="AlphaFoldDB" id="A0A7W0HW62"/>